<reference evidence="5 6" key="1">
    <citation type="submission" date="2020-05" db="EMBL/GenBank/DDBJ databases">
        <title>Bremerella alba sp. nov., a novel planctomycete isolated from the surface of the macroalga Fucus spiralis.</title>
        <authorList>
            <person name="Godinho O."/>
            <person name="Botelho R."/>
            <person name="Albuquerque L."/>
            <person name="Wiegand S."/>
            <person name="Da Costa M.S."/>
            <person name="Lobo-Da-Cunha A."/>
            <person name="Jogler C."/>
            <person name="Lage O.M."/>
        </authorList>
    </citation>
    <scope>NUCLEOTIDE SEQUENCE [LARGE SCALE GENOMIC DNA]</scope>
    <source>
        <strain evidence="5 6">FF15</strain>
    </source>
</reference>
<organism evidence="5 6">
    <name type="scientific">Bremerella alba</name>
    <dbReference type="NCBI Taxonomy" id="980252"/>
    <lineage>
        <taxon>Bacteria</taxon>
        <taxon>Pseudomonadati</taxon>
        <taxon>Planctomycetota</taxon>
        <taxon>Planctomycetia</taxon>
        <taxon>Pirellulales</taxon>
        <taxon>Pirellulaceae</taxon>
        <taxon>Bremerella</taxon>
    </lineage>
</organism>
<keyword evidence="3" id="KW-1133">Transmembrane helix</keyword>
<sequence>MYALIAVLMLLAGIGHLAIWTRLHCMIHSLPYKQSLIDLGEYTCYLMSVLIPAIFLLWWMQQPLNPPVSVDKTVEYSSIYYLWMIYGFISVVAFFAASLLWVLYQRDAQIASAYFNERLLASFDFSDLAPQLLTSTSTQIASFIPGNEILRLEVDRKEIFLPRLPKELDGFTITHLSDLHLKGHMAEDFYRKVVDQANDLQSEMIVIAGDIFDRTECFAWSRTLAELSADCGVFFILGNHEIRTLDPSGCRKTLVDEGFIDVGGRHMTLSIRGYPVVLAGNELPWHTPAADMPSLDDSQFDRRPLKLLLAHTPDQIAWAKSFDFDLMLAGHNHGGQIRLPGIGAIVSPSWYGTRYSGGVFYFDPTLLHVSRGISGTSPLRWNCPPEITQLVLRQGNQT</sequence>
<dbReference type="GO" id="GO:0008758">
    <property type="term" value="F:UDP-2,3-diacylglucosamine hydrolase activity"/>
    <property type="evidence" value="ECO:0007669"/>
    <property type="project" value="TreeGrafter"/>
</dbReference>
<gene>
    <name evidence="5" type="ORF">HOV93_14940</name>
</gene>
<dbReference type="GO" id="GO:0009245">
    <property type="term" value="P:lipid A biosynthetic process"/>
    <property type="evidence" value="ECO:0007669"/>
    <property type="project" value="TreeGrafter"/>
</dbReference>
<protein>
    <recommendedName>
        <fullName evidence="4">Calcineurin-like phosphoesterase domain-containing protein</fullName>
    </recommendedName>
</protein>
<evidence type="ECO:0000256" key="3">
    <source>
        <dbReference type="SAM" id="Phobius"/>
    </source>
</evidence>
<dbReference type="SUPFAM" id="SSF56300">
    <property type="entry name" value="Metallo-dependent phosphatases"/>
    <property type="match status" value="1"/>
</dbReference>
<dbReference type="GO" id="GO:0046872">
    <property type="term" value="F:metal ion binding"/>
    <property type="evidence" value="ECO:0007669"/>
    <property type="project" value="UniProtKB-KW"/>
</dbReference>
<dbReference type="EMBL" id="JABRWO010000003">
    <property type="protein sequence ID" value="MBA2114337.1"/>
    <property type="molecule type" value="Genomic_DNA"/>
</dbReference>
<feature type="domain" description="Calcineurin-like phosphoesterase" evidence="4">
    <location>
        <begin position="172"/>
        <end position="334"/>
    </location>
</feature>
<dbReference type="CDD" id="cd07385">
    <property type="entry name" value="MPP_YkuE_C"/>
    <property type="match status" value="1"/>
</dbReference>
<feature type="transmembrane region" description="Helical" evidence="3">
    <location>
        <begin position="39"/>
        <end position="60"/>
    </location>
</feature>
<dbReference type="Gene3D" id="3.60.21.10">
    <property type="match status" value="1"/>
</dbReference>
<evidence type="ECO:0000313" key="5">
    <source>
        <dbReference type="EMBL" id="MBA2114337.1"/>
    </source>
</evidence>
<accession>A0A7V9A6I2</accession>
<evidence type="ECO:0000259" key="4">
    <source>
        <dbReference type="Pfam" id="PF00149"/>
    </source>
</evidence>
<feature type="transmembrane region" description="Helical" evidence="3">
    <location>
        <begin position="80"/>
        <end position="104"/>
    </location>
</feature>
<evidence type="ECO:0000313" key="6">
    <source>
        <dbReference type="Proteomes" id="UP000551616"/>
    </source>
</evidence>
<dbReference type="PANTHER" id="PTHR31302:SF31">
    <property type="entry name" value="PHOSPHODIESTERASE YAEI"/>
    <property type="match status" value="1"/>
</dbReference>
<evidence type="ECO:0000256" key="1">
    <source>
        <dbReference type="ARBA" id="ARBA00022723"/>
    </source>
</evidence>
<feature type="transmembrane region" description="Helical" evidence="3">
    <location>
        <begin position="6"/>
        <end position="27"/>
    </location>
</feature>
<dbReference type="AlphaFoldDB" id="A0A7V9A6I2"/>
<dbReference type="InterPro" id="IPR051158">
    <property type="entry name" value="Metallophosphoesterase_sf"/>
</dbReference>
<dbReference type="Pfam" id="PF00149">
    <property type="entry name" value="Metallophos"/>
    <property type="match status" value="1"/>
</dbReference>
<keyword evidence="6" id="KW-1185">Reference proteome</keyword>
<comment type="caution">
    <text evidence="5">The sequence shown here is derived from an EMBL/GenBank/DDBJ whole genome shotgun (WGS) entry which is preliminary data.</text>
</comment>
<keyword evidence="3" id="KW-0812">Transmembrane</keyword>
<dbReference type="InterPro" id="IPR004843">
    <property type="entry name" value="Calcineurin-like_PHP"/>
</dbReference>
<keyword evidence="1" id="KW-0479">Metal-binding</keyword>
<name>A0A7V9A6I2_9BACT</name>
<dbReference type="InterPro" id="IPR029052">
    <property type="entry name" value="Metallo-depent_PP-like"/>
</dbReference>
<dbReference type="GO" id="GO:0016020">
    <property type="term" value="C:membrane"/>
    <property type="evidence" value="ECO:0007669"/>
    <property type="project" value="GOC"/>
</dbReference>
<dbReference type="PANTHER" id="PTHR31302">
    <property type="entry name" value="TRANSMEMBRANE PROTEIN WITH METALLOPHOSPHOESTERASE DOMAIN-RELATED"/>
    <property type="match status" value="1"/>
</dbReference>
<dbReference type="Proteomes" id="UP000551616">
    <property type="component" value="Unassembled WGS sequence"/>
</dbReference>
<proteinExistence type="predicted"/>
<keyword evidence="3" id="KW-0472">Membrane</keyword>
<keyword evidence="2" id="KW-0378">Hydrolase</keyword>
<evidence type="ECO:0000256" key="2">
    <source>
        <dbReference type="ARBA" id="ARBA00022801"/>
    </source>
</evidence>